<evidence type="ECO:0000256" key="1">
    <source>
        <dbReference type="SAM" id="Phobius"/>
    </source>
</evidence>
<protein>
    <submittedName>
        <fullName evidence="2">Uncharacterized protein</fullName>
    </submittedName>
</protein>
<feature type="transmembrane region" description="Helical" evidence="1">
    <location>
        <begin position="39"/>
        <end position="68"/>
    </location>
</feature>
<evidence type="ECO:0000313" key="3">
    <source>
        <dbReference type="Proteomes" id="UP001367508"/>
    </source>
</evidence>
<comment type="caution">
    <text evidence="2">The sequence shown here is derived from an EMBL/GenBank/DDBJ whole genome shotgun (WGS) entry which is preliminary data.</text>
</comment>
<keyword evidence="1" id="KW-0472">Membrane</keyword>
<evidence type="ECO:0000313" key="2">
    <source>
        <dbReference type="EMBL" id="KAK7358487.1"/>
    </source>
</evidence>
<keyword evidence="1" id="KW-1133">Transmembrane helix</keyword>
<dbReference type="AlphaFoldDB" id="A0AAN9R405"/>
<dbReference type="EMBL" id="JAYMYQ010000001">
    <property type="protein sequence ID" value="KAK7358487.1"/>
    <property type="molecule type" value="Genomic_DNA"/>
</dbReference>
<keyword evidence="3" id="KW-1185">Reference proteome</keyword>
<dbReference type="Proteomes" id="UP001367508">
    <property type="component" value="Unassembled WGS sequence"/>
</dbReference>
<keyword evidence="1" id="KW-0812">Transmembrane</keyword>
<name>A0AAN9R405_CANGL</name>
<proteinExistence type="predicted"/>
<organism evidence="2 3">
    <name type="scientific">Canavalia gladiata</name>
    <name type="common">Sword bean</name>
    <name type="synonym">Dolichos gladiatus</name>
    <dbReference type="NCBI Taxonomy" id="3824"/>
    <lineage>
        <taxon>Eukaryota</taxon>
        <taxon>Viridiplantae</taxon>
        <taxon>Streptophyta</taxon>
        <taxon>Embryophyta</taxon>
        <taxon>Tracheophyta</taxon>
        <taxon>Spermatophyta</taxon>
        <taxon>Magnoliopsida</taxon>
        <taxon>eudicotyledons</taxon>
        <taxon>Gunneridae</taxon>
        <taxon>Pentapetalae</taxon>
        <taxon>rosids</taxon>
        <taxon>fabids</taxon>
        <taxon>Fabales</taxon>
        <taxon>Fabaceae</taxon>
        <taxon>Papilionoideae</taxon>
        <taxon>50 kb inversion clade</taxon>
        <taxon>NPAAA clade</taxon>
        <taxon>indigoferoid/millettioid clade</taxon>
        <taxon>Phaseoleae</taxon>
        <taxon>Canavalia</taxon>
    </lineage>
</organism>
<sequence length="69" mass="8034">MLNIRACLSYYFPLRLGTGEEGNGMILILRDMVDGYLRWWHLSLALSSIIYVGLAKLICMEIWILIWLT</sequence>
<accession>A0AAN9R405</accession>
<reference evidence="2 3" key="1">
    <citation type="submission" date="2024-01" db="EMBL/GenBank/DDBJ databases">
        <title>The genomes of 5 underutilized Papilionoideae crops provide insights into root nodulation and disease resistanc.</title>
        <authorList>
            <person name="Jiang F."/>
        </authorList>
    </citation>
    <scope>NUCLEOTIDE SEQUENCE [LARGE SCALE GENOMIC DNA]</scope>
    <source>
        <strain evidence="2">LVBAO_FW01</strain>
        <tissue evidence="2">Leaves</tissue>
    </source>
</reference>
<gene>
    <name evidence="2" type="ORF">VNO77_00415</name>
</gene>